<dbReference type="GO" id="GO:0071944">
    <property type="term" value="C:cell periphery"/>
    <property type="evidence" value="ECO:0007669"/>
    <property type="project" value="UniProtKB-ARBA"/>
</dbReference>
<evidence type="ECO:0000313" key="4">
    <source>
        <dbReference type="Proteomes" id="UP000557268"/>
    </source>
</evidence>
<dbReference type="Pfam" id="PF01390">
    <property type="entry name" value="SEA"/>
    <property type="match status" value="1"/>
</dbReference>
<feature type="non-terminal residue" evidence="3">
    <location>
        <position position="1"/>
    </location>
</feature>
<dbReference type="InterPro" id="IPR000082">
    <property type="entry name" value="SEA_dom"/>
</dbReference>
<dbReference type="AlphaFoldDB" id="A0A7K5WJA7"/>
<feature type="domain" description="SEA" evidence="2">
    <location>
        <begin position="164"/>
        <end position="237"/>
    </location>
</feature>
<name>A0A7K5WJA7_9SYLV</name>
<evidence type="ECO:0000256" key="1">
    <source>
        <dbReference type="SAM" id="MobiDB-lite"/>
    </source>
</evidence>
<dbReference type="Proteomes" id="UP000557268">
    <property type="component" value="Unassembled WGS sequence"/>
</dbReference>
<evidence type="ECO:0000259" key="2">
    <source>
        <dbReference type="PROSITE" id="PS50024"/>
    </source>
</evidence>
<reference evidence="3 4" key="1">
    <citation type="submission" date="2019-09" db="EMBL/GenBank/DDBJ databases">
        <title>Bird 10,000 Genomes (B10K) Project - Family phase.</title>
        <authorList>
            <person name="Zhang G."/>
        </authorList>
    </citation>
    <scope>NUCLEOTIDE SEQUENCE [LARGE SCALE GENOMIC DNA]</scope>
    <source>
        <strain evidence="3">B10K-DU-001-70</strain>
        <tissue evidence="3">Muscle</tissue>
    </source>
</reference>
<proteinExistence type="predicted"/>
<dbReference type="EMBL" id="VYXD01010057">
    <property type="protein sequence ID" value="NWU40635.1"/>
    <property type="molecule type" value="Genomic_DNA"/>
</dbReference>
<sequence>TPTTSTVPTTTTTTPSTTTTVPTTTTTSSTTTTVPTTTTTTPTTTSTVPTTTTTTTSTTSTVTTTTMTPTTTLTVPTTTTSSPTSTVPSTTTTITTTTKSTTTSTTRTTLTSPCQNGGTWKDGQCLCPGGFQGAFCQEATCQNGSPGVGGGHQGLSLTGSPLLGQVTINATVDMTTKVYNRNFTEELNDTSSPAYREFEATFQETMKKIYGHIKGYQSVEIQSLRNGSIVVDYKVIL</sequence>
<dbReference type="PROSITE" id="PS00022">
    <property type="entry name" value="EGF_1"/>
    <property type="match status" value="1"/>
</dbReference>
<dbReference type="PANTHER" id="PTHR37999">
    <property type="entry name" value="MUCIN-17"/>
    <property type="match status" value="1"/>
</dbReference>
<dbReference type="InterPro" id="IPR053311">
    <property type="entry name" value="Mucosal_Integrity_Assoc"/>
</dbReference>
<keyword evidence="4" id="KW-1185">Reference proteome</keyword>
<dbReference type="PROSITE" id="PS50024">
    <property type="entry name" value="SEA"/>
    <property type="match status" value="1"/>
</dbReference>
<feature type="non-terminal residue" evidence="3">
    <location>
        <position position="237"/>
    </location>
</feature>
<dbReference type="PANTHER" id="PTHR37999:SF2">
    <property type="entry name" value="MUCIN-17"/>
    <property type="match status" value="1"/>
</dbReference>
<dbReference type="Gene3D" id="2.10.25.10">
    <property type="entry name" value="Laminin"/>
    <property type="match status" value="1"/>
</dbReference>
<comment type="caution">
    <text evidence="3">The sequence shown here is derived from an EMBL/GenBank/DDBJ whole genome shotgun (WGS) entry which is preliminary data.</text>
</comment>
<organism evidence="3 4">
    <name type="scientific">Hylia prasina</name>
    <name type="common">green hylia</name>
    <dbReference type="NCBI Taxonomy" id="208073"/>
    <lineage>
        <taxon>Eukaryota</taxon>
        <taxon>Metazoa</taxon>
        <taxon>Chordata</taxon>
        <taxon>Craniata</taxon>
        <taxon>Vertebrata</taxon>
        <taxon>Euteleostomi</taxon>
        <taxon>Archelosauria</taxon>
        <taxon>Archosauria</taxon>
        <taxon>Dinosauria</taxon>
        <taxon>Saurischia</taxon>
        <taxon>Theropoda</taxon>
        <taxon>Coelurosauria</taxon>
        <taxon>Aves</taxon>
        <taxon>Neognathae</taxon>
        <taxon>Neoaves</taxon>
        <taxon>Telluraves</taxon>
        <taxon>Australaves</taxon>
        <taxon>Passeriformes</taxon>
        <taxon>Sylvioidea</taxon>
        <taxon>Sylviidae</taxon>
        <taxon>Acrocephalinae</taxon>
        <taxon>Hylia</taxon>
    </lineage>
</organism>
<accession>A0A7K5WJA7</accession>
<dbReference type="PROSITE" id="PS01186">
    <property type="entry name" value="EGF_2"/>
    <property type="match status" value="1"/>
</dbReference>
<dbReference type="Gene3D" id="3.30.70.960">
    <property type="entry name" value="SEA domain"/>
    <property type="match status" value="1"/>
</dbReference>
<feature type="region of interest" description="Disordered" evidence="1">
    <location>
        <begin position="1"/>
        <end position="113"/>
    </location>
</feature>
<evidence type="ECO:0000313" key="3">
    <source>
        <dbReference type="EMBL" id="NWU40635.1"/>
    </source>
</evidence>
<protein>
    <submittedName>
        <fullName evidence="3">MUC3A protein</fullName>
    </submittedName>
</protein>
<dbReference type="InterPro" id="IPR000742">
    <property type="entry name" value="EGF"/>
</dbReference>
<gene>
    <name evidence="3" type="primary">Muc3a</name>
    <name evidence="3" type="ORF">HYLPRA_R10134</name>
</gene>
<dbReference type="SUPFAM" id="SSF82671">
    <property type="entry name" value="SEA domain"/>
    <property type="match status" value="1"/>
</dbReference>
<dbReference type="InterPro" id="IPR036364">
    <property type="entry name" value="SEA_dom_sf"/>
</dbReference>